<dbReference type="Proteomes" id="UP001151760">
    <property type="component" value="Unassembled WGS sequence"/>
</dbReference>
<keyword evidence="2" id="KW-1185">Reference proteome</keyword>
<comment type="caution">
    <text evidence="1">The sequence shown here is derived from an EMBL/GenBank/DDBJ whole genome shotgun (WGS) entry which is preliminary data.</text>
</comment>
<evidence type="ECO:0000313" key="2">
    <source>
        <dbReference type="Proteomes" id="UP001151760"/>
    </source>
</evidence>
<gene>
    <name evidence="1" type="ORF">Tco_0626326</name>
</gene>
<proteinExistence type="predicted"/>
<reference evidence="1" key="2">
    <citation type="submission" date="2022-01" db="EMBL/GenBank/DDBJ databases">
        <authorList>
            <person name="Yamashiro T."/>
            <person name="Shiraishi A."/>
            <person name="Satake H."/>
            <person name="Nakayama K."/>
        </authorList>
    </citation>
    <scope>NUCLEOTIDE SEQUENCE</scope>
</reference>
<accession>A0ABQ4WJE2</accession>
<sequence>MSRDRLLPNIRGGCSKLLAAFSVARISLGLLDRLESSPWLGPRYGENLSLPFCPRLLSQEYFLDLSKFSLRSLGVPLVATSLALIQTQNLLSIVSVSGNEGPDSFAFSLLDIVNR</sequence>
<organism evidence="1 2">
    <name type="scientific">Tanacetum coccineum</name>
    <dbReference type="NCBI Taxonomy" id="301880"/>
    <lineage>
        <taxon>Eukaryota</taxon>
        <taxon>Viridiplantae</taxon>
        <taxon>Streptophyta</taxon>
        <taxon>Embryophyta</taxon>
        <taxon>Tracheophyta</taxon>
        <taxon>Spermatophyta</taxon>
        <taxon>Magnoliopsida</taxon>
        <taxon>eudicotyledons</taxon>
        <taxon>Gunneridae</taxon>
        <taxon>Pentapetalae</taxon>
        <taxon>asterids</taxon>
        <taxon>campanulids</taxon>
        <taxon>Asterales</taxon>
        <taxon>Asteraceae</taxon>
        <taxon>Asteroideae</taxon>
        <taxon>Anthemideae</taxon>
        <taxon>Anthemidinae</taxon>
        <taxon>Tanacetum</taxon>
    </lineage>
</organism>
<evidence type="ECO:0000313" key="1">
    <source>
        <dbReference type="EMBL" id="GJS52964.1"/>
    </source>
</evidence>
<name>A0ABQ4WJE2_9ASTR</name>
<dbReference type="EMBL" id="BQNB010008693">
    <property type="protein sequence ID" value="GJS52964.1"/>
    <property type="molecule type" value="Genomic_DNA"/>
</dbReference>
<protein>
    <submittedName>
        <fullName evidence="1">Uncharacterized protein</fullName>
    </submittedName>
</protein>
<reference evidence="1" key="1">
    <citation type="journal article" date="2022" name="Int. J. Mol. Sci.">
        <title>Draft Genome of Tanacetum Coccineum: Genomic Comparison of Closely Related Tanacetum-Family Plants.</title>
        <authorList>
            <person name="Yamashiro T."/>
            <person name="Shiraishi A."/>
            <person name="Nakayama K."/>
            <person name="Satake H."/>
        </authorList>
    </citation>
    <scope>NUCLEOTIDE SEQUENCE</scope>
</reference>